<sequence>MYNSNINSRIERIVKTPIKVASNINPNINNNFEKLVNTPIKEIGSRINNNVLYNNAPDYESTSSSSSIFKKVLFWLAIVLVLAFFGFNIFAYLAYGTDTLTTLAYPFTYTFALISGDTAKTTLKHTSEGSQAIVSESSAFLQIVLKFITDLFNNTVSLVANSTTAGIDYLQSNMQKDKIANVKPEKQIIEPKPKSEPKAETETETEAEDEDEDDVSMLKEDRMVENRVQNVDNSVKKFIVQKEKSEPQPVHTDSQQQGYCYIGKINNSRYCAKVSSRNSCMSGDIFPTMAVCVNPNLRT</sequence>
<dbReference type="EMBL" id="MN739683">
    <property type="protein sequence ID" value="QHT20746.1"/>
    <property type="molecule type" value="Genomic_DNA"/>
</dbReference>
<evidence type="ECO:0000256" key="1">
    <source>
        <dbReference type="SAM" id="MobiDB-lite"/>
    </source>
</evidence>
<feature type="transmembrane region" description="Helical" evidence="2">
    <location>
        <begin position="72"/>
        <end position="95"/>
    </location>
</feature>
<reference evidence="3" key="1">
    <citation type="journal article" date="2020" name="Nature">
        <title>Giant virus diversity and host interactions through global metagenomics.</title>
        <authorList>
            <person name="Schulz F."/>
            <person name="Roux S."/>
            <person name="Paez-Espino D."/>
            <person name="Jungbluth S."/>
            <person name="Walsh D.A."/>
            <person name="Denef V.J."/>
            <person name="McMahon K.D."/>
            <person name="Konstantinidis K.T."/>
            <person name="Eloe-Fadrosh E.A."/>
            <person name="Kyrpides N.C."/>
            <person name="Woyke T."/>
        </authorList>
    </citation>
    <scope>NUCLEOTIDE SEQUENCE</scope>
    <source>
        <strain evidence="3">GVMAG-M-3300023174-75</strain>
    </source>
</reference>
<evidence type="ECO:0000256" key="2">
    <source>
        <dbReference type="SAM" id="Phobius"/>
    </source>
</evidence>
<name>A0A6C0DUW2_9ZZZZ</name>
<keyword evidence="2" id="KW-1133">Transmembrane helix</keyword>
<protein>
    <submittedName>
        <fullName evidence="3">Uncharacterized protein</fullName>
    </submittedName>
</protein>
<feature type="compositionally biased region" description="Acidic residues" evidence="1">
    <location>
        <begin position="202"/>
        <end position="215"/>
    </location>
</feature>
<feature type="compositionally biased region" description="Basic and acidic residues" evidence="1">
    <location>
        <begin position="181"/>
        <end position="201"/>
    </location>
</feature>
<proteinExistence type="predicted"/>
<organism evidence="3">
    <name type="scientific">viral metagenome</name>
    <dbReference type="NCBI Taxonomy" id="1070528"/>
    <lineage>
        <taxon>unclassified sequences</taxon>
        <taxon>metagenomes</taxon>
        <taxon>organismal metagenomes</taxon>
    </lineage>
</organism>
<feature type="region of interest" description="Disordered" evidence="1">
    <location>
        <begin position="181"/>
        <end position="215"/>
    </location>
</feature>
<dbReference type="AlphaFoldDB" id="A0A6C0DUW2"/>
<accession>A0A6C0DUW2</accession>
<evidence type="ECO:0000313" key="3">
    <source>
        <dbReference type="EMBL" id="QHT20746.1"/>
    </source>
</evidence>
<keyword evidence="2" id="KW-0812">Transmembrane</keyword>
<keyword evidence="2" id="KW-0472">Membrane</keyword>